<name>A0A6B2GV13_9BACT</name>
<dbReference type="EMBL" id="JAAEAA010000002">
    <property type="protein sequence ID" value="NDK54655.1"/>
    <property type="molecule type" value="Genomic_DNA"/>
</dbReference>
<evidence type="ECO:0008006" key="4">
    <source>
        <dbReference type="Google" id="ProtNLM"/>
    </source>
</evidence>
<accession>A0A6B2GV13</accession>
<dbReference type="RefSeq" id="WP_162344707.1">
    <property type="nucleotide sequence ID" value="NZ_JAAEAA010000002.1"/>
</dbReference>
<evidence type="ECO:0000256" key="1">
    <source>
        <dbReference type="SAM" id="SignalP"/>
    </source>
</evidence>
<dbReference type="Proteomes" id="UP000478546">
    <property type="component" value="Unassembled WGS sequence"/>
</dbReference>
<dbReference type="AlphaFoldDB" id="A0A6B2GV13"/>
<keyword evidence="3" id="KW-1185">Reference proteome</keyword>
<keyword evidence="1" id="KW-0732">Signal</keyword>
<dbReference type="Pfam" id="PF20420">
    <property type="entry name" value="DUF6702"/>
    <property type="match status" value="1"/>
</dbReference>
<feature type="signal peptide" evidence="1">
    <location>
        <begin position="1"/>
        <end position="21"/>
    </location>
</feature>
<organism evidence="2 3">
    <name type="scientific">Pontibacter fetidus</name>
    <dbReference type="NCBI Taxonomy" id="2700082"/>
    <lineage>
        <taxon>Bacteria</taxon>
        <taxon>Pseudomonadati</taxon>
        <taxon>Bacteroidota</taxon>
        <taxon>Cytophagia</taxon>
        <taxon>Cytophagales</taxon>
        <taxon>Hymenobacteraceae</taxon>
        <taxon>Pontibacter</taxon>
    </lineage>
</organism>
<reference evidence="2 3" key="1">
    <citation type="submission" date="2020-01" db="EMBL/GenBank/DDBJ databases">
        <authorList>
            <person name="Kim M.K."/>
        </authorList>
    </citation>
    <scope>NUCLEOTIDE SEQUENCE [LARGE SCALE GENOMIC DNA]</scope>
    <source>
        <strain evidence="2 3">BT213</strain>
    </source>
</reference>
<protein>
    <recommendedName>
        <fullName evidence="4">Orphan protein</fullName>
    </recommendedName>
</protein>
<feature type="chain" id="PRO_5025505323" description="Orphan protein" evidence="1">
    <location>
        <begin position="22"/>
        <end position="166"/>
    </location>
</feature>
<gene>
    <name evidence="2" type="ORF">GWO68_01885</name>
</gene>
<dbReference type="InterPro" id="IPR046525">
    <property type="entry name" value="DUF6702"/>
</dbReference>
<evidence type="ECO:0000313" key="2">
    <source>
        <dbReference type="EMBL" id="NDK54655.1"/>
    </source>
</evidence>
<sequence length="166" mass="18685">MHIKTLLVAILCLLGSTVAMAHDYHSSITDIKFNPRTQSLQVAIKVYTDDLENALTKRSKSKVTYSANSESIKQQLAGYMAASMSFEVTKGKPLKQRFIGSEEEADVVWVYLEVPVQNANLSELYIKNAVLTEVFDDQMNIVNLDYKGKVQSMLLQRDETGKKLTF</sequence>
<comment type="caution">
    <text evidence="2">The sequence shown here is derived from an EMBL/GenBank/DDBJ whole genome shotgun (WGS) entry which is preliminary data.</text>
</comment>
<proteinExistence type="predicted"/>
<evidence type="ECO:0000313" key="3">
    <source>
        <dbReference type="Proteomes" id="UP000478546"/>
    </source>
</evidence>